<feature type="signal peptide" evidence="1">
    <location>
        <begin position="1"/>
        <end position="16"/>
    </location>
</feature>
<comment type="caution">
    <text evidence="3">The sequence shown here is derived from an EMBL/GenBank/DDBJ whole genome shotgun (WGS) entry which is preliminary data.</text>
</comment>
<dbReference type="SUPFAM" id="SSF51445">
    <property type="entry name" value="(Trans)glycosidases"/>
    <property type="match status" value="1"/>
</dbReference>
<organism evidence="3 4">
    <name type="scientific">Heterodermia speciosa</name>
    <dbReference type="NCBI Taxonomy" id="116794"/>
    <lineage>
        <taxon>Eukaryota</taxon>
        <taxon>Fungi</taxon>
        <taxon>Dikarya</taxon>
        <taxon>Ascomycota</taxon>
        <taxon>Pezizomycotina</taxon>
        <taxon>Lecanoromycetes</taxon>
        <taxon>OSLEUM clade</taxon>
        <taxon>Lecanoromycetidae</taxon>
        <taxon>Caliciales</taxon>
        <taxon>Physciaceae</taxon>
        <taxon>Heterodermia</taxon>
    </lineage>
</organism>
<feature type="domain" description="Asl1-like glycosyl hydrolase catalytic" evidence="2">
    <location>
        <begin position="87"/>
        <end position="280"/>
    </location>
</feature>
<dbReference type="Proteomes" id="UP000664521">
    <property type="component" value="Unassembled WGS sequence"/>
</dbReference>
<dbReference type="OrthoDB" id="5959761at2759"/>
<feature type="chain" id="PRO_5034260011" description="Asl1-like glycosyl hydrolase catalytic domain-containing protein" evidence="1">
    <location>
        <begin position="17"/>
        <end position="308"/>
    </location>
</feature>
<evidence type="ECO:0000256" key="1">
    <source>
        <dbReference type="SAM" id="SignalP"/>
    </source>
</evidence>
<evidence type="ECO:0000313" key="4">
    <source>
        <dbReference type="Proteomes" id="UP000664521"/>
    </source>
</evidence>
<sequence>MLLAALLLVAAGTTSAQGTCKPGFLNTVFNTGTPKHASWPDPIWSTLTSYGIQNFITFSLAPLPQNPLFDPAPNTPARSNPTLEKARIPIVMDPRDTAAAQTLLASNNTPPYLELFNEPDYSYGGATPLTDPVAAAQNLSPLVSAPHPHTTFLSPALANPNDPNWLPTFFDQCPECLSQIDIIAMHIYEPNIDYAIGNITELHDRWGKRIWITEFGPYNGGGSGCTFDQAGVAEYAKTIVPMIDRLGFVEKIFWNCGDAEVADVCNPSLTEEDGSANAVLEALGGACGFGGKGGSNLTVRGRGRGRGR</sequence>
<proteinExistence type="predicted"/>
<dbReference type="PANTHER" id="PTHR34154:SF14">
    <property type="entry name" value="ASL1-LIKE GLYCOSYL HYDROLASE CATALYTIC DOMAIN-CONTAINING PROTEIN"/>
    <property type="match status" value="1"/>
</dbReference>
<dbReference type="GO" id="GO:0009277">
    <property type="term" value="C:fungal-type cell wall"/>
    <property type="evidence" value="ECO:0007669"/>
    <property type="project" value="TreeGrafter"/>
</dbReference>
<dbReference type="InterPro" id="IPR024655">
    <property type="entry name" value="Asl1_glyco_hydro_catalytic"/>
</dbReference>
<gene>
    <name evidence="3" type="ORF">HETSPECPRED_000019</name>
</gene>
<reference evidence="3" key="1">
    <citation type="submission" date="2021-03" db="EMBL/GenBank/DDBJ databases">
        <authorList>
            <person name="Tagirdzhanova G."/>
        </authorList>
    </citation>
    <scope>NUCLEOTIDE SEQUENCE</scope>
</reference>
<evidence type="ECO:0000313" key="3">
    <source>
        <dbReference type="EMBL" id="CAF9902813.1"/>
    </source>
</evidence>
<accession>A0A8H3I371</accession>
<dbReference type="Gene3D" id="3.20.20.80">
    <property type="entry name" value="Glycosidases"/>
    <property type="match status" value="1"/>
</dbReference>
<keyword evidence="4" id="KW-1185">Reference proteome</keyword>
<dbReference type="AlphaFoldDB" id="A0A8H3I371"/>
<name>A0A8H3I371_9LECA</name>
<dbReference type="InterPro" id="IPR053183">
    <property type="entry name" value="ASL1"/>
</dbReference>
<keyword evidence="1" id="KW-0732">Signal</keyword>
<dbReference type="GO" id="GO:0071966">
    <property type="term" value="P:fungal-type cell wall polysaccharide metabolic process"/>
    <property type="evidence" value="ECO:0007669"/>
    <property type="project" value="TreeGrafter"/>
</dbReference>
<dbReference type="InterPro" id="IPR017853">
    <property type="entry name" value="GH"/>
</dbReference>
<dbReference type="PANTHER" id="PTHR34154">
    <property type="entry name" value="ALKALI-SENSITIVE LINKAGE PROTEIN 1"/>
    <property type="match status" value="1"/>
</dbReference>
<evidence type="ECO:0000259" key="2">
    <source>
        <dbReference type="Pfam" id="PF11790"/>
    </source>
</evidence>
<protein>
    <recommendedName>
        <fullName evidence="2">Asl1-like glycosyl hydrolase catalytic domain-containing protein</fullName>
    </recommendedName>
</protein>
<dbReference type="Pfam" id="PF11790">
    <property type="entry name" value="Glyco_hydro_cc"/>
    <property type="match status" value="1"/>
</dbReference>
<dbReference type="EMBL" id="CAJPDS010000001">
    <property type="protein sequence ID" value="CAF9902813.1"/>
    <property type="molecule type" value="Genomic_DNA"/>
</dbReference>